<dbReference type="GO" id="GO:0032366">
    <property type="term" value="P:intracellular sterol transport"/>
    <property type="evidence" value="ECO:0007669"/>
    <property type="project" value="InterPro"/>
</dbReference>
<evidence type="ECO:0000256" key="4">
    <source>
        <dbReference type="ARBA" id="ARBA00022448"/>
    </source>
</evidence>
<accession>A0AAP0KQL3</accession>
<dbReference type="InterPro" id="IPR033917">
    <property type="entry name" value="ML_PG-PI_TP"/>
</dbReference>
<evidence type="ECO:0000256" key="1">
    <source>
        <dbReference type="ARBA" id="ARBA00002053"/>
    </source>
</evidence>
<name>A0AAP0KQL3_9MAGN</name>
<evidence type="ECO:0000259" key="8">
    <source>
        <dbReference type="SMART" id="SM00737"/>
    </source>
</evidence>
<dbReference type="PANTHER" id="PTHR11306:SF0">
    <property type="entry name" value="PHOSPHATIDYLGLYCEROL_PHOSPHATIDYLINOSITOL TRANSFER PROTEIN"/>
    <property type="match status" value="1"/>
</dbReference>
<comment type="caution">
    <text evidence="9">The sequence shown here is derived from an EMBL/GenBank/DDBJ whole genome shotgun (WGS) entry which is preliminary data.</text>
</comment>
<evidence type="ECO:0000256" key="3">
    <source>
        <dbReference type="ARBA" id="ARBA00011245"/>
    </source>
</evidence>
<dbReference type="GO" id="GO:0032934">
    <property type="term" value="F:sterol binding"/>
    <property type="evidence" value="ECO:0007669"/>
    <property type="project" value="InterPro"/>
</dbReference>
<proteinExistence type="inferred from homology"/>
<evidence type="ECO:0000256" key="7">
    <source>
        <dbReference type="SAM" id="SignalP"/>
    </source>
</evidence>
<dbReference type="InterPro" id="IPR014756">
    <property type="entry name" value="Ig_E-set"/>
</dbReference>
<dbReference type="InterPro" id="IPR003172">
    <property type="entry name" value="ML_dom"/>
</dbReference>
<protein>
    <recommendedName>
        <fullName evidence="8">MD-2-related lipid-recognition domain-containing protein</fullName>
    </recommendedName>
</protein>
<dbReference type="SUPFAM" id="SSF81296">
    <property type="entry name" value="E set domains"/>
    <property type="match status" value="1"/>
</dbReference>
<feature type="signal peptide" evidence="7">
    <location>
        <begin position="1"/>
        <end position="24"/>
    </location>
</feature>
<evidence type="ECO:0000256" key="6">
    <source>
        <dbReference type="ARBA" id="ARBA00023055"/>
    </source>
</evidence>
<feature type="chain" id="PRO_5043016282" description="MD-2-related lipid-recognition domain-containing protein" evidence="7">
    <location>
        <begin position="25"/>
        <end position="153"/>
    </location>
</feature>
<dbReference type="AlphaFoldDB" id="A0AAP0KQL3"/>
<keyword evidence="5 7" id="KW-0732">Signal</keyword>
<comment type="subunit">
    <text evidence="3">Monomer.</text>
</comment>
<evidence type="ECO:0000313" key="10">
    <source>
        <dbReference type="Proteomes" id="UP001419268"/>
    </source>
</evidence>
<evidence type="ECO:0000313" key="9">
    <source>
        <dbReference type="EMBL" id="KAK9156906.1"/>
    </source>
</evidence>
<dbReference type="PANTHER" id="PTHR11306">
    <property type="entry name" value="NIEMANN PICK TYPE C2 PROTEIN NPC2-RELATED"/>
    <property type="match status" value="1"/>
</dbReference>
<sequence>MDLNQFKIACCLIFAALLAQSIDATNVKYCGKESNYPVKVSTVDISPDPVVRGKPATFSIAASSEQPISGGHLIIDVAFFGFHVHTEKKDICLETTCPVEGGDFVIAHTQDLPAFTPPGSYTLKMKMVGEHGEQLTCITFNFQIVFSSGVADS</sequence>
<dbReference type="Gene3D" id="2.60.40.770">
    <property type="match status" value="1"/>
</dbReference>
<evidence type="ECO:0000256" key="5">
    <source>
        <dbReference type="ARBA" id="ARBA00022729"/>
    </source>
</evidence>
<dbReference type="EMBL" id="JBBNAG010000002">
    <property type="protein sequence ID" value="KAK9156906.1"/>
    <property type="molecule type" value="Genomic_DNA"/>
</dbReference>
<reference evidence="9 10" key="1">
    <citation type="submission" date="2024-01" db="EMBL/GenBank/DDBJ databases">
        <title>Genome assemblies of Stephania.</title>
        <authorList>
            <person name="Yang L."/>
        </authorList>
    </citation>
    <scope>NUCLEOTIDE SEQUENCE [LARGE SCALE GENOMIC DNA]</scope>
    <source>
        <strain evidence="9">JXDWG</strain>
        <tissue evidence="9">Leaf</tissue>
    </source>
</reference>
<evidence type="ECO:0000256" key="2">
    <source>
        <dbReference type="ARBA" id="ARBA00006370"/>
    </source>
</evidence>
<dbReference type="InterPro" id="IPR039670">
    <property type="entry name" value="NPC2-like"/>
</dbReference>
<organism evidence="9 10">
    <name type="scientific">Stephania cephalantha</name>
    <dbReference type="NCBI Taxonomy" id="152367"/>
    <lineage>
        <taxon>Eukaryota</taxon>
        <taxon>Viridiplantae</taxon>
        <taxon>Streptophyta</taxon>
        <taxon>Embryophyta</taxon>
        <taxon>Tracheophyta</taxon>
        <taxon>Spermatophyta</taxon>
        <taxon>Magnoliopsida</taxon>
        <taxon>Ranunculales</taxon>
        <taxon>Menispermaceae</taxon>
        <taxon>Menispermoideae</taxon>
        <taxon>Cissampelideae</taxon>
        <taxon>Stephania</taxon>
    </lineage>
</organism>
<keyword evidence="4" id="KW-0813">Transport</keyword>
<keyword evidence="6" id="KW-0445">Lipid transport</keyword>
<dbReference type="Pfam" id="PF02221">
    <property type="entry name" value="E1_DerP2_DerF2"/>
    <property type="match status" value="1"/>
</dbReference>
<dbReference type="FunFam" id="2.60.40.770:FF:000002">
    <property type="entry name" value="putative phosphatidylglycerol/phosphatidylinositol transfer protein DDB_G0282179"/>
    <property type="match status" value="1"/>
</dbReference>
<keyword evidence="10" id="KW-1185">Reference proteome</keyword>
<dbReference type="SMART" id="SM00737">
    <property type="entry name" value="ML"/>
    <property type="match status" value="1"/>
</dbReference>
<dbReference type="Proteomes" id="UP001419268">
    <property type="component" value="Unassembled WGS sequence"/>
</dbReference>
<comment type="function">
    <text evidence="1">Catalyzes the intermembrane transfer of phosphatidylglycerol and phosphatidylinositol.</text>
</comment>
<feature type="domain" description="MD-2-related lipid-recognition" evidence="8">
    <location>
        <begin position="27"/>
        <end position="142"/>
    </location>
</feature>
<dbReference type="CDD" id="cd00917">
    <property type="entry name" value="PG-PI_TP"/>
    <property type="match status" value="1"/>
</dbReference>
<gene>
    <name evidence="9" type="ORF">Scep_003480</name>
</gene>
<comment type="similarity">
    <text evidence="2">Belongs to the NPC2 family.</text>
</comment>